<organism evidence="2 3">
    <name type="scientific">Actinomadura napierensis</name>
    <dbReference type="NCBI Taxonomy" id="267854"/>
    <lineage>
        <taxon>Bacteria</taxon>
        <taxon>Bacillati</taxon>
        <taxon>Actinomycetota</taxon>
        <taxon>Actinomycetes</taxon>
        <taxon>Streptosporangiales</taxon>
        <taxon>Thermomonosporaceae</taxon>
        <taxon>Actinomadura</taxon>
    </lineage>
</organism>
<dbReference type="EMBL" id="BAAAMR010000136">
    <property type="protein sequence ID" value="GAA2166462.1"/>
    <property type="molecule type" value="Genomic_DNA"/>
</dbReference>
<comment type="caution">
    <text evidence="2">The sequence shown here is derived from an EMBL/GenBank/DDBJ whole genome shotgun (WGS) entry which is preliminary data.</text>
</comment>
<accession>A0ABP5M5T4</accession>
<name>A0ABP5M5T4_9ACTN</name>
<proteinExistence type="predicted"/>
<sequence>MPAGLNRVRETMDVKPTPRDKGLTLTLRVTAYDNGMLELDGVPLHDHKKQSPVVGWLAVSEVISTTISEFHRQVQTRTDKIDMEGSA</sequence>
<evidence type="ECO:0000256" key="1">
    <source>
        <dbReference type="SAM" id="MobiDB-lite"/>
    </source>
</evidence>
<protein>
    <submittedName>
        <fullName evidence="2">Uncharacterized protein</fullName>
    </submittedName>
</protein>
<feature type="compositionally biased region" description="Basic and acidic residues" evidence="1">
    <location>
        <begin position="7"/>
        <end position="20"/>
    </location>
</feature>
<gene>
    <name evidence="2" type="ORF">GCM10009727_86050</name>
</gene>
<evidence type="ECO:0000313" key="3">
    <source>
        <dbReference type="Proteomes" id="UP001501020"/>
    </source>
</evidence>
<reference evidence="3" key="1">
    <citation type="journal article" date="2019" name="Int. J. Syst. Evol. Microbiol.">
        <title>The Global Catalogue of Microorganisms (GCM) 10K type strain sequencing project: providing services to taxonomists for standard genome sequencing and annotation.</title>
        <authorList>
            <consortium name="The Broad Institute Genomics Platform"/>
            <consortium name="The Broad Institute Genome Sequencing Center for Infectious Disease"/>
            <person name="Wu L."/>
            <person name="Ma J."/>
        </authorList>
    </citation>
    <scope>NUCLEOTIDE SEQUENCE [LARGE SCALE GENOMIC DNA]</scope>
    <source>
        <strain evidence="3">JCM 13850</strain>
    </source>
</reference>
<feature type="region of interest" description="Disordered" evidence="1">
    <location>
        <begin position="1"/>
        <end position="20"/>
    </location>
</feature>
<dbReference type="Proteomes" id="UP001501020">
    <property type="component" value="Unassembled WGS sequence"/>
</dbReference>
<evidence type="ECO:0000313" key="2">
    <source>
        <dbReference type="EMBL" id="GAA2166462.1"/>
    </source>
</evidence>
<keyword evidence="3" id="KW-1185">Reference proteome</keyword>